<name>A0ABD3NZN0_9STRA</name>
<feature type="region of interest" description="Disordered" evidence="1">
    <location>
        <begin position="486"/>
        <end position="526"/>
    </location>
</feature>
<feature type="transmembrane region" description="Helical" evidence="2">
    <location>
        <begin position="237"/>
        <end position="256"/>
    </location>
</feature>
<feature type="compositionally biased region" description="Low complexity" evidence="1">
    <location>
        <begin position="92"/>
        <end position="176"/>
    </location>
</feature>
<feature type="region of interest" description="Disordered" evidence="1">
    <location>
        <begin position="70"/>
        <end position="216"/>
    </location>
</feature>
<dbReference type="InterPro" id="IPR036034">
    <property type="entry name" value="PDZ_sf"/>
</dbReference>
<feature type="compositionally biased region" description="Low complexity" evidence="1">
    <location>
        <begin position="183"/>
        <end position="216"/>
    </location>
</feature>
<feature type="compositionally biased region" description="Polar residues" evidence="1">
    <location>
        <begin position="576"/>
        <end position="590"/>
    </location>
</feature>
<evidence type="ECO:0008006" key="6">
    <source>
        <dbReference type="Google" id="ProtNLM"/>
    </source>
</evidence>
<organism evidence="4 5">
    <name type="scientific">Cyclotella cryptica</name>
    <dbReference type="NCBI Taxonomy" id="29204"/>
    <lineage>
        <taxon>Eukaryota</taxon>
        <taxon>Sar</taxon>
        <taxon>Stramenopiles</taxon>
        <taxon>Ochrophyta</taxon>
        <taxon>Bacillariophyta</taxon>
        <taxon>Coscinodiscophyceae</taxon>
        <taxon>Thalassiosirophycidae</taxon>
        <taxon>Stephanodiscales</taxon>
        <taxon>Stephanodiscaceae</taxon>
        <taxon>Cyclotella</taxon>
    </lineage>
</organism>
<feature type="compositionally biased region" description="Polar residues" evidence="1">
    <location>
        <begin position="667"/>
        <end position="679"/>
    </location>
</feature>
<keyword evidence="2" id="KW-1133">Transmembrane helix</keyword>
<keyword evidence="2" id="KW-0472">Membrane</keyword>
<dbReference type="Proteomes" id="UP001516023">
    <property type="component" value="Unassembled WGS sequence"/>
</dbReference>
<dbReference type="PANTHER" id="PTHR38909:SF1">
    <property type="entry name" value="G PROTEIN GAMMA DOMAIN-CONTAINING PROTEIN"/>
    <property type="match status" value="1"/>
</dbReference>
<reference evidence="4 5" key="1">
    <citation type="journal article" date="2020" name="G3 (Bethesda)">
        <title>Improved Reference Genome for Cyclotella cryptica CCMP332, a Model for Cell Wall Morphogenesis, Salinity Adaptation, and Lipid Production in Diatoms (Bacillariophyta).</title>
        <authorList>
            <person name="Roberts W.R."/>
            <person name="Downey K.M."/>
            <person name="Ruck E.C."/>
            <person name="Traller J.C."/>
            <person name="Alverson A.J."/>
        </authorList>
    </citation>
    <scope>NUCLEOTIDE SEQUENCE [LARGE SCALE GENOMIC DNA]</scope>
    <source>
        <strain evidence="4 5">CCMP332</strain>
    </source>
</reference>
<dbReference type="EMBL" id="JABMIG020000323">
    <property type="protein sequence ID" value="KAL3781227.1"/>
    <property type="molecule type" value="Genomic_DNA"/>
</dbReference>
<accession>A0ABD3NZN0</accession>
<keyword evidence="3" id="KW-0732">Signal</keyword>
<dbReference type="SUPFAM" id="SSF50156">
    <property type="entry name" value="PDZ domain-like"/>
    <property type="match status" value="1"/>
</dbReference>
<evidence type="ECO:0000313" key="4">
    <source>
        <dbReference type="EMBL" id="KAL3781227.1"/>
    </source>
</evidence>
<feature type="region of interest" description="Disordered" evidence="1">
    <location>
        <begin position="576"/>
        <end position="600"/>
    </location>
</feature>
<sequence>MNYSRLAFNKNMSTMLRTLIAMFLLFSADATSEVKAQTRVNDVVAESWADEQDMANMIINRVNAVPSVEPSYYPTRSPTPAPTNTPSLSNVPSAIPSLPPSISLKPTITPTSSPSLSVAPSDTPTSSPSSSPSDNPSVSPSVSSMPSLNPTSRPSMSSEPSLSPTSSPSSYPSEAPSDPPTGQPTTRPTSSPSETPTTSPTLSPTSSAAPSTPPSVANTLKKDMFLIDDQAPRSTSLLIIGACAFIAVASTGVYLYRRGAQSTSRRNNGFGAPVAEISAEKDFEDGAMISPMSRVSGLPRNSYEPGLQQTNKRKCIDDDTDIELGEIPKSVYISTPNTTVAVSDSFDTKDNTFMKGVQKYWQNPPAKTNGPTHSNKKRMTWNQIRDEGSPACSSGCAPASVPSMFSPVPVRGLSLLLENEADPEENNKENNNSKCLALVKSGSADSISSKPIAIVKSCSAESHNSKSLAIVTTRSAESRSSMFMTIGKSQSTESKNSGSSGIIKSRSTESRALKSAAIEHSASMESSTSSFAQIMKSESAQSTATRSVKSKLSFFASNHDDSSNDDEALNSVRSTNVKSVQSCNSSNSGLKGNEFGENESSIAEKSAPSFEENLSEINSILNSIKQADDEDRSPNLYLHEPIRSKDDVQMSYSQTPPGPCVKDLSFSPRSSSTGSLTNKAESIRANDQITPQADGFGFIADFDNLTTRASSFGDETMHKLTNGAHLLSPITYEKDLQTSVTSQDFSFGNLLADPHNELYECHAPPGPLGIVIDSTPLGPRVKSLNPMSSLFNYMSPGDIIVGVDDVDTVGMEAAEFWQLVSRKANQRKRVLTMLKI</sequence>
<dbReference type="PANTHER" id="PTHR38909">
    <property type="entry name" value="G PROTEIN GAMMA DOMAIN-CONTAINING PROTEIN"/>
    <property type="match status" value="1"/>
</dbReference>
<keyword evidence="5" id="KW-1185">Reference proteome</keyword>
<keyword evidence="2" id="KW-0812">Transmembrane</keyword>
<comment type="caution">
    <text evidence="4">The sequence shown here is derived from an EMBL/GenBank/DDBJ whole genome shotgun (WGS) entry which is preliminary data.</text>
</comment>
<protein>
    <recommendedName>
        <fullName evidence="6">PDZ domain-containing protein</fullName>
    </recommendedName>
</protein>
<feature type="chain" id="PRO_5044772578" description="PDZ domain-containing protein" evidence="3">
    <location>
        <begin position="31"/>
        <end position="836"/>
    </location>
</feature>
<proteinExistence type="predicted"/>
<evidence type="ECO:0000313" key="5">
    <source>
        <dbReference type="Proteomes" id="UP001516023"/>
    </source>
</evidence>
<evidence type="ECO:0000256" key="1">
    <source>
        <dbReference type="SAM" id="MobiDB-lite"/>
    </source>
</evidence>
<evidence type="ECO:0000256" key="3">
    <source>
        <dbReference type="SAM" id="SignalP"/>
    </source>
</evidence>
<feature type="region of interest" description="Disordered" evidence="1">
    <location>
        <begin position="649"/>
        <end position="679"/>
    </location>
</feature>
<dbReference type="AlphaFoldDB" id="A0ABD3NZN0"/>
<gene>
    <name evidence="4" type="ORF">HJC23_003544</name>
</gene>
<evidence type="ECO:0000256" key="2">
    <source>
        <dbReference type="SAM" id="Phobius"/>
    </source>
</evidence>
<feature type="compositionally biased region" description="Low complexity" evidence="1">
    <location>
        <begin position="494"/>
        <end position="505"/>
    </location>
</feature>
<feature type="signal peptide" evidence="3">
    <location>
        <begin position="1"/>
        <end position="30"/>
    </location>
</feature>